<evidence type="ECO:0000313" key="3">
    <source>
        <dbReference type="Proteomes" id="UP000077266"/>
    </source>
</evidence>
<proteinExistence type="predicted"/>
<dbReference type="InParanoid" id="A0A165NEY1"/>
<dbReference type="EMBL" id="KV425899">
    <property type="protein sequence ID" value="KZW00647.1"/>
    <property type="molecule type" value="Genomic_DNA"/>
</dbReference>
<dbReference type="InterPro" id="IPR001810">
    <property type="entry name" value="F-box_dom"/>
</dbReference>
<dbReference type="STRING" id="1314781.A0A165NEY1"/>
<dbReference type="SUPFAM" id="SSF81383">
    <property type="entry name" value="F-box domain"/>
    <property type="match status" value="1"/>
</dbReference>
<evidence type="ECO:0000313" key="2">
    <source>
        <dbReference type="EMBL" id="KZW00647.1"/>
    </source>
</evidence>
<evidence type="ECO:0000259" key="1">
    <source>
        <dbReference type="PROSITE" id="PS50181"/>
    </source>
</evidence>
<dbReference type="Pfam" id="PF12937">
    <property type="entry name" value="F-box-like"/>
    <property type="match status" value="1"/>
</dbReference>
<dbReference type="OrthoDB" id="9994419at2759"/>
<dbReference type="InterPro" id="IPR036047">
    <property type="entry name" value="F-box-like_dom_sf"/>
</dbReference>
<keyword evidence="3" id="KW-1185">Reference proteome</keyword>
<dbReference type="InterPro" id="IPR032675">
    <property type="entry name" value="LRR_dom_sf"/>
</dbReference>
<dbReference type="SUPFAM" id="SSF52047">
    <property type="entry name" value="RNI-like"/>
    <property type="match status" value="1"/>
</dbReference>
<dbReference type="AlphaFoldDB" id="A0A165NEY1"/>
<protein>
    <recommendedName>
        <fullName evidence="1">F-box domain-containing protein</fullName>
    </recommendedName>
</protein>
<name>A0A165NEY1_EXIGL</name>
<reference evidence="2 3" key="1">
    <citation type="journal article" date="2016" name="Mol. Biol. Evol.">
        <title>Comparative Genomics of Early-Diverging Mushroom-Forming Fungi Provides Insights into the Origins of Lignocellulose Decay Capabilities.</title>
        <authorList>
            <person name="Nagy L.G."/>
            <person name="Riley R."/>
            <person name="Tritt A."/>
            <person name="Adam C."/>
            <person name="Daum C."/>
            <person name="Floudas D."/>
            <person name="Sun H."/>
            <person name="Yadav J.S."/>
            <person name="Pangilinan J."/>
            <person name="Larsson K.H."/>
            <person name="Matsuura K."/>
            <person name="Barry K."/>
            <person name="Labutti K."/>
            <person name="Kuo R."/>
            <person name="Ohm R.A."/>
            <person name="Bhattacharya S.S."/>
            <person name="Shirouzu T."/>
            <person name="Yoshinaga Y."/>
            <person name="Martin F.M."/>
            <person name="Grigoriev I.V."/>
            <person name="Hibbett D.S."/>
        </authorList>
    </citation>
    <scope>NUCLEOTIDE SEQUENCE [LARGE SCALE GENOMIC DNA]</scope>
    <source>
        <strain evidence="2 3">HHB12029</strain>
    </source>
</reference>
<accession>A0A165NEY1</accession>
<sequence>MVSVDNLPFDIIALILDYASPRTLVSSALVSTAFHSASMPLLYRSLTLNAHNSVRVELTFRSNPRLATFVRRCIVAQQIPVIVCNSVLRQCTDLQALSVADEQTVLSLLKMGVLAQLSSLRRMDLNLRAVVRWRGSDQDPAQLLEQSVFAPGRLAESVALRAPSAGVISRMLPWLEGTGKSLTELRLTDAYALELDFLSTLLALTPGLRVLHLNRTLGVEALSLTHLVPNLHELGITIHMGNRLPTRVDPLIHLTKLSYFLSGVDDIDALDHLWRSIANQLSSSPLSDIFLVADSDTGSQASARPLARRQTLPGSTVTALTGMHVRSIRHLQLSPSLAGDTLSVLFRTCPNLEYLSTFSLRASDAAVLGDAIALRCLVLSAASARITSTEVIAFAKVCPSLRLVVHVRRRWKVVRTLSDVHAELMSTA</sequence>
<dbReference type="Proteomes" id="UP000077266">
    <property type="component" value="Unassembled WGS sequence"/>
</dbReference>
<gene>
    <name evidence="2" type="ORF">EXIGLDRAFT_830544</name>
</gene>
<organism evidence="2 3">
    <name type="scientific">Exidia glandulosa HHB12029</name>
    <dbReference type="NCBI Taxonomy" id="1314781"/>
    <lineage>
        <taxon>Eukaryota</taxon>
        <taxon>Fungi</taxon>
        <taxon>Dikarya</taxon>
        <taxon>Basidiomycota</taxon>
        <taxon>Agaricomycotina</taxon>
        <taxon>Agaricomycetes</taxon>
        <taxon>Auriculariales</taxon>
        <taxon>Exidiaceae</taxon>
        <taxon>Exidia</taxon>
    </lineage>
</organism>
<dbReference type="PROSITE" id="PS50181">
    <property type="entry name" value="FBOX"/>
    <property type="match status" value="1"/>
</dbReference>
<dbReference type="Gene3D" id="3.80.10.10">
    <property type="entry name" value="Ribonuclease Inhibitor"/>
    <property type="match status" value="1"/>
</dbReference>
<feature type="domain" description="F-box" evidence="1">
    <location>
        <begin position="1"/>
        <end position="46"/>
    </location>
</feature>